<proteinExistence type="predicted"/>
<name>A0A9X4C3N8_9PSED</name>
<comment type="caution">
    <text evidence="1">The sequence shown here is derived from an EMBL/GenBank/DDBJ whole genome shotgun (WGS) entry which is preliminary data.</text>
</comment>
<dbReference type="EMBL" id="JAMDHA010000022">
    <property type="protein sequence ID" value="MDD1009669.1"/>
    <property type="molecule type" value="Genomic_DNA"/>
</dbReference>
<protein>
    <submittedName>
        <fullName evidence="1">Uncharacterized protein</fullName>
    </submittedName>
</protein>
<reference evidence="1 2" key="1">
    <citation type="submission" date="2022-05" db="EMBL/GenBank/DDBJ databases">
        <title>Novel Pseudomonas spp. Isolated from a Rainbow Trout Aquaculture Facility.</title>
        <authorList>
            <person name="Testerman T."/>
            <person name="Graf J."/>
        </authorList>
    </citation>
    <scope>NUCLEOTIDE SEQUENCE [LARGE SCALE GENOMIC DNA]</scope>
    <source>
        <strain evidence="1 2">ID1042</strain>
    </source>
</reference>
<dbReference type="Proteomes" id="UP001148185">
    <property type="component" value="Unassembled WGS sequence"/>
</dbReference>
<dbReference type="AlphaFoldDB" id="A0A9X4C3N8"/>
<sequence length="134" mass="15502">MAKQVLEHSVLDLEPRAGVFMFGPYEEQLPVKSGRPTTHSSLALNPIRTVRFYRSYTEGCVMYEDRKANALETWERLLNHSEIRTSAPEQYDELLRLAEEYCEEGFITREERRAMIEKATANYRRAVEGIGQGT</sequence>
<accession>A0A9X4C3N8</accession>
<evidence type="ECO:0000313" key="2">
    <source>
        <dbReference type="Proteomes" id="UP001148185"/>
    </source>
</evidence>
<dbReference type="RefSeq" id="WP_224788061.1">
    <property type="nucleotide sequence ID" value="NZ_JAMDHA010000022.1"/>
</dbReference>
<keyword evidence="2" id="KW-1185">Reference proteome</keyword>
<organism evidence="1 2">
    <name type="scientific">Pseudomonas shahriarae</name>
    <dbReference type="NCBI Taxonomy" id="2745512"/>
    <lineage>
        <taxon>Bacteria</taxon>
        <taxon>Pseudomonadati</taxon>
        <taxon>Pseudomonadota</taxon>
        <taxon>Gammaproteobacteria</taxon>
        <taxon>Pseudomonadales</taxon>
        <taxon>Pseudomonadaceae</taxon>
        <taxon>Pseudomonas</taxon>
    </lineage>
</organism>
<evidence type="ECO:0000313" key="1">
    <source>
        <dbReference type="EMBL" id="MDD1009669.1"/>
    </source>
</evidence>
<gene>
    <name evidence="1" type="ORF">M5G27_19505</name>
</gene>